<feature type="transmembrane region" description="Helical" evidence="10">
    <location>
        <begin position="811"/>
        <end position="830"/>
    </location>
</feature>
<dbReference type="RefSeq" id="WP_225563734.1">
    <property type="nucleotide sequence ID" value="NZ_JAIXCQ010000001.1"/>
</dbReference>
<keyword evidence="8 10" id="KW-0472">Membrane</keyword>
<dbReference type="InterPro" id="IPR001516">
    <property type="entry name" value="Proton_antipo_N"/>
</dbReference>
<feature type="domain" description="MrpA C-terminal/MbhE" evidence="15">
    <location>
        <begin position="689"/>
        <end position="766"/>
    </location>
</feature>
<dbReference type="NCBIfam" id="NF009284">
    <property type="entry name" value="PRK12644.1"/>
    <property type="match status" value="1"/>
</dbReference>
<feature type="transmembrane region" description="Helical" evidence="10">
    <location>
        <begin position="691"/>
        <end position="711"/>
    </location>
</feature>
<feature type="domain" description="NADH-Ubiquinone oxidoreductase (complex I) chain 5 N-terminal" evidence="12">
    <location>
        <begin position="63"/>
        <end position="102"/>
    </location>
</feature>
<feature type="transmembrane region" description="Helical" evidence="10">
    <location>
        <begin position="453"/>
        <end position="475"/>
    </location>
</feature>
<gene>
    <name evidence="16" type="ORF">LEP48_01435</name>
</gene>
<evidence type="ECO:0000256" key="6">
    <source>
        <dbReference type="ARBA" id="ARBA00022989"/>
    </source>
</evidence>
<sequence>MLPVLLLTFLLALMAPALVSWLGRRAFWVLAIGPAAATGYALANTSRVLAGDLPVSRTAWVPGLQLSIDLRLDLLAWFMLLVVGGVGALVLVYCSAYFARDALGTGRFAAIFTAFAGAMVGLVTSDDLLMLFVFWELTTVFSYLLIGHYADRKASRRAAMQAIVVTTAGGLAMLVGLIVLGVGTGTWRISEVVADPPTGTPAVVAAVCLLAGAATKSALIPFHFWLPAAMAAPTPVSAYLHAAAMVKAGVYLVARFAPSLSDLPVWRWLVVVLGGGTLLLGGYRALRQHDLKLVLAFGTVSQLGLIILLLGSGERALALAGLALLGAHAMFKAALFLVVGGIDVATGTRDLRKLSGLWRTMPFTTAAGLLATASMIGFPPFAGYVAKEAALEGLWHDVTHGGDALATATLLTVAAGSALTVAYGLRFAWGAFGTKRSVAPQVTVPTPVRRQPWLLVGPPLALALMGLVLALTPGVGERLLAPYADLYPKGDPGHLVLWGGFTPVLAVTVLVLLGGAAMFWGRARVERLQDALWSPRGADVVYRRTMRRLDDVAADVTAATQRGSLPVYLGIILVVLAVAPGAIIASGLAGGTTVPVEVVPWDEPAQLAVVLIIAASAVLAARARRRLKAVLLVGVAGYANAALFLLHGAPDLALTQVLCETVTLVVMVLVLRRMPPYFTDRPLAASRWLRLFLAVVTGLVMMGLTIAAPLARVATPISVDFPSEAVEFGGGKNIVNVTLVDIRAWDTVGEISVLLVAATGVASLVFLRQRNAEALRLSSGDDVPPDTFTRRVWLAAVSTVAPERRSVMFEVVTRVIFHVMILFALFLLFSGHNAPGGGFAAGLVAGIALTVRYLAGGRYELAEALPVHPGLLLGTGLFLSAGVGLASLVSGHDVLESFIVDLHVPVIGTVHLVTSLFFDIGVMLVVVGLVLDLLRALGAELDRQGDLSRRELEQAGEGAR</sequence>
<protein>
    <submittedName>
        <fullName evidence="16">Na+/H+ antiporter subunit A</fullName>
    </submittedName>
</protein>
<evidence type="ECO:0000256" key="5">
    <source>
        <dbReference type="ARBA" id="ARBA00022692"/>
    </source>
</evidence>
<evidence type="ECO:0000259" key="13">
    <source>
        <dbReference type="Pfam" id="PF04039"/>
    </source>
</evidence>
<feature type="transmembrane region" description="Helical" evidence="10">
    <location>
        <begin position="405"/>
        <end position="432"/>
    </location>
</feature>
<evidence type="ECO:0000313" key="17">
    <source>
        <dbReference type="Proteomes" id="UP001319870"/>
    </source>
</evidence>
<feature type="transmembrane region" description="Helical" evidence="10">
    <location>
        <begin position="748"/>
        <end position="767"/>
    </location>
</feature>
<feature type="transmembrane region" description="Helical" evidence="10">
    <location>
        <begin position="909"/>
        <end position="934"/>
    </location>
</feature>
<accession>A0ABS7ZC23</accession>
<feature type="domain" description="Na+/H+ antiporter MnhB subunit-related protein" evidence="13">
    <location>
        <begin position="809"/>
        <end position="931"/>
    </location>
</feature>
<comment type="caution">
    <text evidence="16">The sequence shown here is derived from an EMBL/GenBank/DDBJ whole genome shotgun (WGS) entry which is preliminary data.</text>
</comment>
<feature type="transmembrane region" description="Helical" evidence="10">
    <location>
        <begin position="162"/>
        <end position="182"/>
    </location>
</feature>
<feature type="domain" description="MrpA C-terminal/MbhD" evidence="14">
    <location>
        <begin position="611"/>
        <end position="675"/>
    </location>
</feature>
<dbReference type="InterPro" id="IPR050616">
    <property type="entry name" value="CPA3_Na-H_Antiporter_A"/>
</dbReference>
<dbReference type="Pfam" id="PF00662">
    <property type="entry name" value="Proton_antipo_N"/>
    <property type="match status" value="1"/>
</dbReference>
<evidence type="ECO:0000256" key="10">
    <source>
        <dbReference type="SAM" id="Phobius"/>
    </source>
</evidence>
<reference evidence="16 17" key="1">
    <citation type="submission" date="2021-09" db="EMBL/GenBank/DDBJ databases">
        <title>Isoptericola luteus sp. nov., a novel bacterium isolated from Harbin, the capital city of Heilongjiang province.</title>
        <authorList>
            <person name="Li J."/>
        </authorList>
    </citation>
    <scope>NUCLEOTIDE SEQUENCE [LARGE SCALE GENOMIC DNA]</scope>
    <source>
        <strain evidence="16 17">NEAU-Y5</strain>
    </source>
</reference>
<evidence type="ECO:0000259" key="15">
    <source>
        <dbReference type="Pfam" id="PF20501"/>
    </source>
</evidence>
<evidence type="ECO:0000256" key="3">
    <source>
        <dbReference type="ARBA" id="ARBA00022449"/>
    </source>
</evidence>
<dbReference type="InterPro" id="IPR025383">
    <property type="entry name" value="MrpA_C/MbhD"/>
</dbReference>
<evidence type="ECO:0000256" key="2">
    <source>
        <dbReference type="ARBA" id="ARBA00022448"/>
    </source>
</evidence>
<feature type="domain" description="NADH:quinone oxidoreductase/Mrp antiporter transmembrane" evidence="11">
    <location>
        <begin position="125"/>
        <end position="396"/>
    </location>
</feature>
<comment type="subcellular location">
    <subcellularLocation>
        <location evidence="1">Cell membrane</location>
        <topology evidence="1">Multi-pass membrane protein</topology>
    </subcellularLocation>
    <subcellularLocation>
        <location evidence="9">Membrane</location>
        <topology evidence="9">Multi-pass membrane protein</topology>
    </subcellularLocation>
</comment>
<name>A0ABS7ZC23_9MICO</name>
<dbReference type="Pfam" id="PF00361">
    <property type="entry name" value="Proton_antipo_M"/>
    <property type="match status" value="1"/>
</dbReference>
<feature type="transmembrane region" description="Helical" evidence="10">
    <location>
        <begin position="629"/>
        <end position="646"/>
    </location>
</feature>
<keyword evidence="6 10" id="KW-1133">Transmembrane helix</keyword>
<feature type="transmembrane region" description="Helical" evidence="10">
    <location>
        <begin position="202"/>
        <end position="226"/>
    </location>
</feature>
<dbReference type="InterPro" id="IPR007182">
    <property type="entry name" value="MnhB"/>
</dbReference>
<dbReference type="InterPro" id="IPR001750">
    <property type="entry name" value="ND/Mrp_TM"/>
</dbReference>
<feature type="transmembrane region" description="Helical" evidence="10">
    <location>
        <begin position="317"/>
        <end position="342"/>
    </location>
</feature>
<proteinExistence type="predicted"/>
<evidence type="ECO:0000256" key="8">
    <source>
        <dbReference type="ARBA" id="ARBA00023136"/>
    </source>
</evidence>
<dbReference type="Pfam" id="PF04039">
    <property type="entry name" value="MnhB"/>
    <property type="match status" value="1"/>
</dbReference>
<evidence type="ECO:0000259" key="14">
    <source>
        <dbReference type="Pfam" id="PF13244"/>
    </source>
</evidence>
<evidence type="ECO:0000256" key="7">
    <source>
        <dbReference type="ARBA" id="ARBA00023065"/>
    </source>
</evidence>
<dbReference type="PRINTS" id="PR01434">
    <property type="entry name" value="NADHDHGNASE5"/>
</dbReference>
<evidence type="ECO:0000256" key="9">
    <source>
        <dbReference type="RuleBase" id="RU000320"/>
    </source>
</evidence>
<dbReference type="PANTHER" id="PTHR43373">
    <property type="entry name" value="NA(+)/H(+) ANTIPORTER SUBUNIT"/>
    <property type="match status" value="1"/>
</dbReference>
<feature type="transmembrane region" description="Helical" evidence="10">
    <location>
        <begin position="495"/>
        <end position="520"/>
    </location>
</feature>
<keyword evidence="4" id="KW-1003">Cell membrane</keyword>
<evidence type="ECO:0000259" key="11">
    <source>
        <dbReference type="Pfam" id="PF00361"/>
    </source>
</evidence>
<feature type="transmembrane region" description="Helical" evidence="10">
    <location>
        <begin position="74"/>
        <end position="99"/>
    </location>
</feature>
<keyword evidence="7" id="KW-0406">Ion transport</keyword>
<feature type="transmembrane region" description="Helical" evidence="10">
    <location>
        <begin position="567"/>
        <end position="585"/>
    </location>
</feature>
<feature type="transmembrane region" description="Helical" evidence="10">
    <location>
        <begin position="652"/>
        <end position="671"/>
    </location>
</feature>
<feature type="transmembrane region" description="Helical" evidence="10">
    <location>
        <begin position="129"/>
        <end position="150"/>
    </location>
</feature>
<feature type="transmembrane region" description="Helical" evidence="10">
    <location>
        <begin position="867"/>
        <end position="889"/>
    </location>
</feature>
<feature type="transmembrane region" description="Helical" evidence="10">
    <location>
        <begin position="266"/>
        <end position="286"/>
    </location>
</feature>
<feature type="transmembrane region" description="Helical" evidence="10">
    <location>
        <begin position="238"/>
        <end position="254"/>
    </location>
</feature>
<dbReference type="Pfam" id="PF20501">
    <property type="entry name" value="MbhE"/>
    <property type="match status" value="1"/>
</dbReference>
<keyword evidence="3" id="KW-0050">Antiport</keyword>
<dbReference type="Proteomes" id="UP001319870">
    <property type="component" value="Unassembled WGS sequence"/>
</dbReference>
<evidence type="ECO:0000313" key="16">
    <source>
        <dbReference type="EMBL" id="MCA5892012.1"/>
    </source>
</evidence>
<organism evidence="16 17">
    <name type="scientific">Isoptericola luteus</name>
    <dbReference type="NCBI Taxonomy" id="2879484"/>
    <lineage>
        <taxon>Bacteria</taxon>
        <taxon>Bacillati</taxon>
        <taxon>Actinomycetota</taxon>
        <taxon>Actinomycetes</taxon>
        <taxon>Micrococcales</taxon>
        <taxon>Promicromonosporaceae</taxon>
        <taxon>Isoptericola</taxon>
    </lineage>
</organism>
<feature type="transmembrane region" description="Helical" evidence="10">
    <location>
        <begin position="106"/>
        <end position="123"/>
    </location>
</feature>
<dbReference type="InterPro" id="IPR046806">
    <property type="entry name" value="MrpA_C/MbhE"/>
</dbReference>
<dbReference type="Pfam" id="PF13244">
    <property type="entry name" value="MbhD"/>
    <property type="match status" value="1"/>
</dbReference>
<feature type="transmembrane region" description="Helical" evidence="10">
    <location>
        <begin position="363"/>
        <end position="385"/>
    </location>
</feature>
<feature type="transmembrane region" description="Helical" evidence="10">
    <location>
        <begin position="293"/>
        <end position="311"/>
    </location>
</feature>
<dbReference type="EMBL" id="JAIXCQ010000001">
    <property type="protein sequence ID" value="MCA5892012.1"/>
    <property type="molecule type" value="Genomic_DNA"/>
</dbReference>
<evidence type="ECO:0000259" key="12">
    <source>
        <dbReference type="Pfam" id="PF00662"/>
    </source>
</evidence>
<evidence type="ECO:0000256" key="4">
    <source>
        <dbReference type="ARBA" id="ARBA00022475"/>
    </source>
</evidence>
<feature type="transmembrane region" description="Helical" evidence="10">
    <location>
        <begin position="836"/>
        <end position="855"/>
    </location>
</feature>
<evidence type="ECO:0000256" key="1">
    <source>
        <dbReference type="ARBA" id="ARBA00004651"/>
    </source>
</evidence>
<keyword evidence="5 9" id="KW-0812">Transmembrane</keyword>
<dbReference type="PANTHER" id="PTHR43373:SF1">
    <property type="entry name" value="NA(+)_H(+) ANTIPORTER SUBUNIT A"/>
    <property type="match status" value="1"/>
</dbReference>
<keyword evidence="17" id="KW-1185">Reference proteome</keyword>
<keyword evidence="2" id="KW-0813">Transport</keyword>
<feature type="transmembrane region" description="Helical" evidence="10">
    <location>
        <begin position="605"/>
        <end position="622"/>
    </location>
</feature>